<evidence type="ECO:0000313" key="6">
    <source>
        <dbReference type="EMBL" id="KAG9389599.1"/>
    </source>
</evidence>
<dbReference type="GO" id="GO:0006096">
    <property type="term" value="P:glycolytic process"/>
    <property type="evidence" value="ECO:0007669"/>
    <property type="project" value="UniProtKB-UniPathway"/>
</dbReference>
<dbReference type="NCBIfam" id="NF033379">
    <property type="entry name" value="FrucBisAld_I"/>
    <property type="match status" value="1"/>
</dbReference>
<evidence type="ECO:0000256" key="5">
    <source>
        <dbReference type="ARBA" id="ARBA00023239"/>
    </source>
</evidence>
<evidence type="ECO:0000256" key="4">
    <source>
        <dbReference type="ARBA" id="ARBA00023152"/>
    </source>
</evidence>
<comment type="pathway">
    <text evidence="1">Carbohydrate degradation; glycolysis; D-glyceraldehyde 3-phosphate and glycerone phosphate from D-glucose: step 4/4.</text>
</comment>
<reference evidence="6" key="1">
    <citation type="submission" date="2021-05" db="EMBL/GenBank/DDBJ databases">
        <title>A free-living protist that lacks canonical eukaryotic 1 DNA replication and segregation systems.</title>
        <authorList>
            <person name="Salas-Leiva D.E."/>
            <person name="Tromer E.C."/>
            <person name="Curtis B.A."/>
            <person name="Jerlstrom-Hultqvist J."/>
            <person name="Kolisko M."/>
            <person name="Yi Z."/>
            <person name="Salas-Leiva J.S."/>
            <person name="Gallot-Lavallee L."/>
            <person name="Kops G.J.P.L."/>
            <person name="Archibald J.M."/>
            <person name="Simpson A.G.B."/>
            <person name="Roger A.J."/>
        </authorList>
    </citation>
    <scope>NUCLEOTIDE SEQUENCE</scope>
    <source>
        <strain evidence="6">BICM</strain>
    </source>
</reference>
<dbReference type="InterPro" id="IPR000741">
    <property type="entry name" value="FBA_I"/>
</dbReference>
<accession>A0A8J6AXC0</accession>
<dbReference type="PANTHER" id="PTHR11627">
    <property type="entry name" value="FRUCTOSE-BISPHOSPHATE ALDOLASE"/>
    <property type="match status" value="1"/>
</dbReference>
<dbReference type="AlphaFoldDB" id="A0A8J6AXC0"/>
<organism evidence="6 7">
    <name type="scientific">Carpediemonas membranifera</name>
    <dbReference type="NCBI Taxonomy" id="201153"/>
    <lineage>
        <taxon>Eukaryota</taxon>
        <taxon>Metamonada</taxon>
        <taxon>Carpediemonas-like organisms</taxon>
        <taxon>Carpediemonas</taxon>
    </lineage>
</organism>
<sequence>MMLEFGKELDNTVQIMTRNYRGLAALDESVGTMGKRFLAFDIDNTAENRRHWREILLTSSPEFTIAIGGVILFTEQLDQRADDGKTLPELIQELGMVTGVKTDLGQASIAGTDETVLQGLDKLHERCRTYHHKGARFSKFRAIFPVDEAKGYPSARAVYINAFTLARMASICQQCGLVPVVEPEILANGTHTIEQHANACTRVWTAVFDELKAQEVDLTRMILKTSMVAPGLDSTQHIIPADIAQMTLNTLMATVPAAVPAVCFLSGGFKEQESTGMLNAINLHAARLGKANAPWQLSFSFARALQGSAMKAWAGNPANEETAQQCFVKRCRANHLAAQGLYKGEDALDRETKAHVFAELIGRTFEADNVLPAEHEA</sequence>
<protein>
    <recommendedName>
        <fullName evidence="3">fructose-bisphosphate aldolase</fullName>
        <ecNumber evidence="3">4.1.2.13</ecNumber>
    </recommendedName>
</protein>
<keyword evidence="5" id="KW-0456">Lyase</keyword>
<keyword evidence="7" id="KW-1185">Reference proteome</keyword>
<dbReference type="EMBL" id="JAHDYR010000069">
    <property type="protein sequence ID" value="KAG9389599.1"/>
    <property type="molecule type" value="Genomic_DNA"/>
</dbReference>
<dbReference type="OrthoDB" id="36455at2759"/>
<dbReference type="Gene3D" id="3.20.20.70">
    <property type="entry name" value="Aldolase class I"/>
    <property type="match status" value="1"/>
</dbReference>
<dbReference type="SUPFAM" id="SSF51569">
    <property type="entry name" value="Aldolase"/>
    <property type="match status" value="1"/>
</dbReference>
<evidence type="ECO:0000256" key="3">
    <source>
        <dbReference type="ARBA" id="ARBA00013068"/>
    </source>
</evidence>
<comment type="caution">
    <text evidence="6">The sequence shown here is derived from an EMBL/GenBank/DDBJ whole genome shotgun (WGS) entry which is preliminary data.</text>
</comment>
<dbReference type="UniPathway" id="UPA00109">
    <property type="reaction ID" value="UER00183"/>
</dbReference>
<dbReference type="Pfam" id="PF00274">
    <property type="entry name" value="Glycolytic"/>
    <property type="match status" value="1"/>
</dbReference>
<proteinExistence type="inferred from homology"/>
<evidence type="ECO:0000313" key="7">
    <source>
        <dbReference type="Proteomes" id="UP000717585"/>
    </source>
</evidence>
<gene>
    <name evidence="6" type="ORF">J8273_8892</name>
</gene>
<name>A0A8J6AXC0_9EUKA</name>
<evidence type="ECO:0000256" key="1">
    <source>
        <dbReference type="ARBA" id="ARBA00004714"/>
    </source>
</evidence>
<comment type="similarity">
    <text evidence="2">Belongs to the class I fructose-bisphosphate aldolase family.</text>
</comment>
<keyword evidence="4" id="KW-0324">Glycolysis</keyword>
<evidence type="ECO:0000256" key="2">
    <source>
        <dbReference type="ARBA" id="ARBA00010387"/>
    </source>
</evidence>
<dbReference type="GO" id="GO:0004332">
    <property type="term" value="F:fructose-bisphosphate aldolase activity"/>
    <property type="evidence" value="ECO:0007669"/>
    <property type="project" value="UniProtKB-EC"/>
</dbReference>
<dbReference type="EC" id="4.1.2.13" evidence="3"/>
<dbReference type="Proteomes" id="UP000717585">
    <property type="component" value="Unassembled WGS sequence"/>
</dbReference>
<dbReference type="InterPro" id="IPR013785">
    <property type="entry name" value="Aldolase_TIM"/>
</dbReference>